<dbReference type="STRING" id="553218.CAMRE0001_1923"/>
<dbReference type="Proteomes" id="UP000003082">
    <property type="component" value="Unassembled WGS sequence"/>
</dbReference>
<evidence type="ECO:0000313" key="2">
    <source>
        <dbReference type="Proteomes" id="UP000003082"/>
    </source>
</evidence>
<dbReference type="EMBL" id="ACFU01000002">
    <property type="protein sequence ID" value="EEF15096.1"/>
    <property type="molecule type" value="Genomic_DNA"/>
</dbReference>
<accession>B9CYT6</accession>
<organism evidence="1 2">
    <name type="scientific">Campylobacter rectus RM3267</name>
    <dbReference type="NCBI Taxonomy" id="553218"/>
    <lineage>
        <taxon>Bacteria</taxon>
        <taxon>Pseudomonadati</taxon>
        <taxon>Campylobacterota</taxon>
        <taxon>Epsilonproteobacteria</taxon>
        <taxon>Campylobacterales</taxon>
        <taxon>Campylobacteraceae</taxon>
        <taxon>Campylobacter</taxon>
    </lineage>
</organism>
<keyword evidence="2" id="KW-1185">Reference proteome</keyword>
<evidence type="ECO:0000313" key="1">
    <source>
        <dbReference type="EMBL" id="EEF15096.1"/>
    </source>
</evidence>
<sequence length="41" mass="4730">MTADITKYLLSVKEIFVTSCDFIQNLDLNQVNLKINNDNIK</sequence>
<reference evidence="1 2" key="1">
    <citation type="submission" date="2008-08" db="EMBL/GenBank/DDBJ databases">
        <authorList>
            <person name="Madupu R."/>
            <person name="Durkin A.S."/>
            <person name="Torralba M."/>
            <person name="Methe B."/>
            <person name="Sutton G.G."/>
            <person name="Strausberg R.L."/>
            <person name="Nelson K.E."/>
        </authorList>
    </citation>
    <scope>NUCLEOTIDE SEQUENCE [LARGE SCALE GENOMIC DNA]</scope>
    <source>
        <strain evidence="1 2">RM3267</strain>
    </source>
</reference>
<dbReference type="AlphaFoldDB" id="B9CYT6"/>
<gene>
    <name evidence="1" type="ORF">CAMRE0001_1923</name>
</gene>
<protein>
    <submittedName>
        <fullName evidence="1">Uncharacterized protein</fullName>
    </submittedName>
</protein>
<comment type="caution">
    <text evidence="1">The sequence shown here is derived from an EMBL/GenBank/DDBJ whole genome shotgun (WGS) entry which is preliminary data.</text>
</comment>
<name>B9CYT6_CAMRE</name>
<proteinExistence type="predicted"/>